<proteinExistence type="predicted"/>
<accession>A0A6N7V004</accession>
<dbReference type="Proteomes" id="UP000434409">
    <property type="component" value="Unassembled WGS sequence"/>
</dbReference>
<dbReference type="Pfam" id="PF14286">
    <property type="entry name" value="DHHW"/>
    <property type="match status" value="1"/>
</dbReference>
<protein>
    <recommendedName>
        <fullName evidence="3">DHHW protein</fullName>
    </recommendedName>
</protein>
<evidence type="ECO:0008006" key="3">
    <source>
        <dbReference type="Google" id="ProtNLM"/>
    </source>
</evidence>
<organism evidence="1 2">
    <name type="scientific">Suipraeoptans intestinalis</name>
    <dbReference type="NCBI Taxonomy" id="2606628"/>
    <lineage>
        <taxon>Bacteria</taxon>
        <taxon>Bacillati</taxon>
        <taxon>Bacillota</taxon>
        <taxon>Clostridia</taxon>
        <taxon>Lachnospirales</taxon>
        <taxon>Lachnospiraceae</taxon>
        <taxon>Suipraeoptans</taxon>
    </lineage>
</organism>
<dbReference type="InterPro" id="IPR025945">
    <property type="entry name" value="DHHW"/>
</dbReference>
<dbReference type="RefSeq" id="WP_154476484.1">
    <property type="nucleotide sequence ID" value="NZ_JAXFXH010000025.1"/>
</dbReference>
<gene>
    <name evidence="1" type="ORF">FYJ34_04145</name>
</gene>
<name>A0A6N7V004_9FIRM</name>
<keyword evidence="2" id="KW-1185">Reference proteome</keyword>
<comment type="caution">
    <text evidence="1">The sequence shown here is derived from an EMBL/GenBank/DDBJ whole genome shotgun (WGS) entry which is preliminary data.</text>
</comment>
<dbReference type="EMBL" id="VULY01000018">
    <property type="protein sequence ID" value="MSR93477.1"/>
    <property type="molecule type" value="Genomic_DNA"/>
</dbReference>
<evidence type="ECO:0000313" key="1">
    <source>
        <dbReference type="EMBL" id="MSR93477.1"/>
    </source>
</evidence>
<sequence>MKRGNKRVGIIFLTVILALAVLGPVIRDKKISEEENRTLAQRPELTFHGVLSGNFMKKYEAYVSDQFVGRSVWRIFHASLKRIGGNREENGVYLGKNGQLLEKIEPPKKEYVENTVRGMNDFQGRYPEVTMRMMLVPDAGEILQEKLPPLVRQASQTDMIEGVREELSPGIRWVEAQRVMEDHKEENIYYKTDHHWTGTGVFYAFLEYGKEAELPLDESAYKKYPVTTQFNGALSKTSGFRRGEKEKIELYLPKEDHTKYVVSYVENQKKRTSLYDEKQLDTQNGYQVFQGGNYSLLDIRTDVKNTRRLLLVKDSFANSFVPFLTPFYQEIVMVDPRYYAGNADELMDTYGINEVLFLYSGNTFFQDNNIGGFLKPVESGSS</sequence>
<reference evidence="1 2" key="1">
    <citation type="submission" date="2019-08" db="EMBL/GenBank/DDBJ databases">
        <title>In-depth cultivation of the pig gut microbiome towards novel bacterial diversity and tailored functional studies.</title>
        <authorList>
            <person name="Wylensek D."/>
            <person name="Hitch T.C.A."/>
            <person name="Clavel T."/>
        </authorList>
    </citation>
    <scope>NUCLEOTIDE SEQUENCE [LARGE SCALE GENOMIC DNA]</scope>
    <source>
        <strain evidence="1 2">68-1-5</strain>
    </source>
</reference>
<evidence type="ECO:0000313" key="2">
    <source>
        <dbReference type="Proteomes" id="UP000434409"/>
    </source>
</evidence>
<dbReference type="AlphaFoldDB" id="A0A6N7V004"/>